<protein>
    <submittedName>
        <fullName evidence="1">Uncharacterized protein</fullName>
    </submittedName>
</protein>
<evidence type="ECO:0000313" key="1">
    <source>
        <dbReference type="EMBL" id="KAK5981871.1"/>
    </source>
</evidence>
<proteinExistence type="predicted"/>
<name>A0AAN8IQA4_TRICO</name>
<dbReference type="InterPro" id="IPR006954">
    <property type="entry name" value="Mlt-10-like"/>
</dbReference>
<evidence type="ECO:0000313" key="2">
    <source>
        <dbReference type="Proteomes" id="UP001331761"/>
    </source>
</evidence>
<sequence>MPPIIRDAYNLIHAFEGKSKTVSDSSNIKFLSPRFAPIMPDKAGIRGSLSPSVLSFYKDDTEEQLIPIPKA</sequence>
<gene>
    <name evidence="1" type="ORF">GCK32_021730</name>
</gene>
<dbReference type="AlphaFoldDB" id="A0AAN8IQA4"/>
<accession>A0AAN8IQA4</accession>
<dbReference type="EMBL" id="WIXE01005796">
    <property type="protein sequence ID" value="KAK5981871.1"/>
    <property type="molecule type" value="Genomic_DNA"/>
</dbReference>
<organism evidence="1 2">
    <name type="scientific">Trichostrongylus colubriformis</name>
    <name type="common">Black scour worm</name>
    <dbReference type="NCBI Taxonomy" id="6319"/>
    <lineage>
        <taxon>Eukaryota</taxon>
        <taxon>Metazoa</taxon>
        <taxon>Ecdysozoa</taxon>
        <taxon>Nematoda</taxon>
        <taxon>Chromadorea</taxon>
        <taxon>Rhabditida</taxon>
        <taxon>Rhabditina</taxon>
        <taxon>Rhabditomorpha</taxon>
        <taxon>Strongyloidea</taxon>
        <taxon>Trichostrongylidae</taxon>
        <taxon>Trichostrongylus</taxon>
    </lineage>
</organism>
<comment type="caution">
    <text evidence="1">The sequence shown here is derived from an EMBL/GenBank/DDBJ whole genome shotgun (WGS) entry which is preliminary data.</text>
</comment>
<reference evidence="1 2" key="1">
    <citation type="submission" date="2019-10" db="EMBL/GenBank/DDBJ databases">
        <title>Assembly and Annotation for the nematode Trichostrongylus colubriformis.</title>
        <authorList>
            <person name="Martin J."/>
        </authorList>
    </citation>
    <scope>NUCLEOTIDE SEQUENCE [LARGE SCALE GENOMIC DNA]</scope>
    <source>
        <strain evidence="1">G859</strain>
        <tissue evidence="1">Whole worm</tissue>
    </source>
</reference>
<keyword evidence="2" id="KW-1185">Reference proteome</keyword>
<dbReference type="Pfam" id="PF04870">
    <property type="entry name" value="Moulting_cycle"/>
    <property type="match status" value="1"/>
</dbReference>
<dbReference type="Proteomes" id="UP001331761">
    <property type="component" value="Unassembled WGS sequence"/>
</dbReference>
<feature type="non-terminal residue" evidence="1">
    <location>
        <position position="71"/>
    </location>
</feature>